<dbReference type="EMBL" id="CM042882">
    <property type="protein sequence ID" value="KAI4380736.1"/>
    <property type="molecule type" value="Genomic_DNA"/>
</dbReference>
<proteinExistence type="predicted"/>
<evidence type="ECO:0000313" key="1">
    <source>
        <dbReference type="EMBL" id="KAI4380736.1"/>
    </source>
</evidence>
<name>A0ACB9RSC7_9MYRT</name>
<comment type="caution">
    <text evidence="1">The sequence shown here is derived from an EMBL/GenBank/DDBJ whole genome shotgun (WGS) entry which is preliminary data.</text>
</comment>
<protein>
    <submittedName>
        <fullName evidence="1">Uncharacterized protein</fullName>
    </submittedName>
</protein>
<accession>A0ACB9RSC7</accession>
<gene>
    <name evidence="1" type="ORF">MLD38_006895</name>
</gene>
<reference evidence="2" key="1">
    <citation type="journal article" date="2023" name="Front. Plant Sci.">
        <title>Chromosomal-level genome assembly of Melastoma candidum provides insights into trichome evolution.</title>
        <authorList>
            <person name="Zhong Y."/>
            <person name="Wu W."/>
            <person name="Sun C."/>
            <person name="Zou P."/>
            <person name="Liu Y."/>
            <person name="Dai S."/>
            <person name="Zhou R."/>
        </authorList>
    </citation>
    <scope>NUCLEOTIDE SEQUENCE [LARGE SCALE GENOMIC DNA]</scope>
</reference>
<keyword evidence="2" id="KW-1185">Reference proteome</keyword>
<evidence type="ECO:0000313" key="2">
    <source>
        <dbReference type="Proteomes" id="UP001057402"/>
    </source>
</evidence>
<dbReference type="Proteomes" id="UP001057402">
    <property type="component" value="Chromosome 3"/>
</dbReference>
<sequence>MNFTHPVLVSTFFFLVIVVTPEHVYIDNLLSDGFSLGVHCRSGDDDLGEQTVPPGGQWGFGFNPNIWETTLFYCGFHWNNGPTHSFDVYDEYVIGSVCHICYWRIETNQACLYTVTNHLHKCYPWVM</sequence>
<organism evidence="1 2">
    <name type="scientific">Melastoma candidum</name>
    <dbReference type="NCBI Taxonomy" id="119954"/>
    <lineage>
        <taxon>Eukaryota</taxon>
        <taxon>Viridiplantae</taxon>
        <taxon>Streptophyta</taxon>
        <taxon>Embryophyta</taxon>
        <taxon>Tracheophyta</taxon>
        <taxon>Spermatophyta</taxon>
        <taxon>Magnoliopsida</taxon>
        <taxon>eudicotyledons</taxon>
        <taxon>Gunneridae</taxon>
        <taxon>Pentapetalae</taxon>
        <taxon>rosids</taxon>
        <taxon>malvids</taxon>
        <taxon>Myrtales</taxon>
        <taxon>Melastomataceae</taxon>
        <taxon>Melastomatoideae</taxon>
        <taxon>Melastomateae</taxon>
        <taxon>Melastoma</taxon>
    </lineage>
</organism>